<evidence type="ECO:0000313" key="2">
    <source>
        <dbReference type="EMBL" id="GFS21674.1"/>
    </source>
</evidence>
<organism evidence="2 3">
    <name type="scientific">Elysia marginata</name>
    <dbReference type="NCBI Taxonomy" id="1093978"/>
    <lineage>
        <taxon>Eukaryota</taxon>
        <taxon>Metazoa</taxon>
        <taxon>Spiralia</taxon>
        <taxon>Lophotrochozoa</taxon>
        <taxon>Mollusca</taxon>
        <taxon>Gastropoda</taxon>
        <taxon>Heterobranchia</taxon>
        <taxon>Euthyneura</taxon>
        <taxon>Panpulmonata</taxon>
        <taxon>Sacoglossa</taxon>
        <taxon>Placobranchoidea</taxon>
        <taxon>Plakobranchidae</taxon>
        <taxon>Elysia</taxon>
    </lineage>
</organism>
<feature type="compositionally biased region" description="Low complexity" evidence="1">
    <location>
        <begin position="1"/>
        <end position="15"/>
    </location>
</feature>
<evidence type="ECO:0000313" key="3">
    <source>
        <dbReference type="Proteomes" id="UP000762676"/>
    </source>
</evidence>
<sequence>MSPSACSAPSSDPSSFENCRQPRYNNNNNNNHHKDLHQNHTILRLETDQTFVSTQCLDSYFLSQPLVCSTLLPLLSHKVQITVFTPCRAGDTHGPQRLESVGPPIKPRPMHSQYNVCMRSGLCQRHSDPANQKPCCHLCQRQCSFLETSATNQITASKEITNAQRHHSLCQNQSFGKWEEPCADNYYQCCPLPPRPRESDFSQTEYSWSTDSRRDCEQSQGVCCHNSRLHTVCLHHHQNPFHRPGIALVSASPALSDNVARMPASAVYGHPSQRLFPVWARCR</sequence>
<reference evidence="2 3" key="1">
    <citation type="journal article" date="2021" name="Elife">
        <title>Chloroplast acquisition without the gene transfer in kleptoplastic sea slugs, Plakobranchus ocellatus.</title>
        <authorList>
            <person name="Maeda T."/>
            <person name="Takahashi S."/>
            <person name="Yoshida T."/>
            <person name="Shimamura S."/>
            <person name="Takaki Y."/>
            <person name="Nagai Y."/>
            <person name="Toyoda A."/>
            <person name="Suzuki Y."/>
            <person name="Arimoto A."/>
            <person name="Ishii H."/>
            <person name="Satoh N."/>
            <person name="Nishiyama T."/>
            <person name="Hasebe M."/>
            <person name="Maruyama T."/>
            <person name="Minagawa J."/>
            <person name="Obokata J."/>
            <person name="Shigenobu S."/>
        </authorList>
    </citation>
    <scope>NUCLEOTIDE SEQUENCE [LARGE SCALE GENOMIC DNA]</scope>
</reference>
<gene>
    <name evidence="2" type="ORF">ElyMa_006930600</name>
</gene>
<dbReference type="Proteomes" id="UP000762676">
    <property type="component" value="Unassembled WGS sequence"/>
</dbReference>
<name>A0AAV4JFR3_9GAST</name>
<feature type="region of interest" description="Disordered" evidence="1">
    <location>
        <begin position="1"/>
        <end position="35"/>
    </location>
</feature>
<dbReference type="AlphaFoldDB" id="A0AAV4JFR3"/>
<dbReference type="EMBL" id="BMAT01013868">
    <property type="protein sequence ID" value="GFS21674.1"/>
    <property type="molecule type" value="Genomic_DNA"/>
</dbReference>
<evidence type="ECO:0000256" key="1">
    <source>
        <dbReference type="SAM" id="MobiDB-lite"/>
    </source>
</evidence>
<proteinExistence type="predicted"/>
<protein>
    <submittedName>
        <fullName evidence="2">Uncharacterized protein</fullName>
    </submittedName>
</protein>
<accession>A0AAV4JFR3</accession>
<keyword evidence="3" id="KW-1185">Reference proteome</keyword>
<comment type="caution">
    <text evidence="2">The sequence shown here is derived from an EMBL/GenBank/DDBJ whole genome shotgun (WGS) entry which is preliminary data.</text>
</comment>